<comment type="caution">
    <text evidence="1">The sequence shown here is derived from an EMBL/GenBank/DDBJ whole genome shotgun (WGS) entry which is preliminary data.</text>
</comment>
<proteinExistence type="predicted"/>
<dbReference type="RefSeq" id="WP_165366394.1">
    <property type="nucleotide sequence ID" value="NZ_CAMITK010000004.1"/>
</dbReference>
<evidence type="ECO:0000313" key="1">
    <source>
        <dbReference type="EMBL" id="MBI6182461.1"/>
    </source>
</evidence>
<reference evidence="1 2" key="1">
    <citation type="submission" date="2020-12" db="EMBL/GenBank/DDBJ databases">
        <title>Enhanced detection system for hospital associated transmission using whole genome sequencing surveillance.</title>
        <authorList>
            <person name="Harrison L.H."/>
            <person name="Van Tyne D."/>
            <person name="Marsh J.W."/>
            <person name="Griffith M.P."/>
            <person name="Snyder D.J."/>
            <person name="Cooper V.S."/>
            <person name="Mustapha M."/>
        </authorList>
    </citation>
    <scope>NUCLEOTIDE SEQUENCE [LARGE SCALE GENOMIC DNA]</scope>
    <source>
        <strain evidence="1 2">SER00238</strain>
    </source>
</reference>
<name>A0ABS0TVS6_SERPR</name>
<organism evidence="1 2">
    <name type="scientific">Serratia proteamaculans</name>
    <dbReference type="NCBI Taxonomy" id="28151"/>
    <lineage>
        <taxon>Bacteria</taxon>
        <taxon>Pseudomonadati</taxon>
        <taxon>Pseudomonadota</taxon>
        <taxon>Gammaproteobacteria</taxon>
        <taxon>Enterobacterales</taxon>
        <taxon>Yersiniaceae</taxon>
        <taxon>Serratia</taxon>
    </lineage>
</organism>
<gene>
    <name evidence="1" type="ORF">JEQ07_18965</name>
</gene>
<evidence type="ECO:0008006" key="3">
    <source>
        <dbReference type="Google" id="ProtNLM"/>
    </source>
</evidence>
<dbReference type="Proteomes" id="UP000639004">
    <property type="component" value="Unassembled WGS sequence"/>
</dbReference>
<keyword evidence="2" id="KW-1185">Reference proteome</keyword>
<accession>A0ABS0TVS6</accession>
<sequence length="50" mass="5719">MDISAPNHLTTRKGALLMHTLLAQADIACYTAKHQARGKVYLYEARQKRY</sequence>
<protein>
    <recommendedName>
        <fullName evidence="3">GGDEF domain-containing protein</fullName>
    </recommendedName>
</protein>
<dbReference type="EMBL" id="JAEHSL010000018">
    <property type="protein sequence ID" value="MBI6182461.1"/>
    <property type="molecule type" value="Genomic_DNA"/>
</dbReference>
<evidence type="ECO:0000313" key="2">
    <source>
        <dbReference type="Proteomes" id="UP000639004"/>
    </source>
</evidence>